<dbReference type="PANTHER" id="PTHR43364">
    <property type="entry name" value="NADH-SPECIFIC METHYLGLYOXAL REDUCTASE-RELATED"/>
    <property type="match status" value="1"/>
</dbReference>
<reference evidence="2 3" key="1">
    <citation type="journal article" date="2023" name="Ecotoxicol. Environ. Saf.">
        <title>Mercury remediation potential of mercury-resistant strain Rheinheimera metallidurans sp. nov. isolated from a municipal waste dumping site.</title>
        <authorList>
            <person name="Yadav V."/>
            <person name="Manjhi A."/>
            <person name="Vadakedath N."/>
        </authorList>
    </citation>
    <scope>NUCLEOTIDE SEQUENCE [LARGE SCALE GENOMIC DNA]</scope>
    <source>
        <strain evidence="2 3">E-49</strain>
    </source>
</reference>
<gene>
    <name evidence="2" type="ORF">MN202_17965</name>
</gene>
<dbReference type="PANTHER" id="PTHR43364:SF1">
    <property type="entry name" value="OXIDOREDUCTASE YDHF"/>
    <property type="match status" value="1"/>
</dbReference>
<dbReference type="Proteomes" id="UP001375382">
    <property type="component" value="Unassembled WGS sequence"/>
</dbReference>
<dbReference type="Pfam" id="PF00248">
    <property type="entry name" value="Aldo_ket_red"/>
    <property type="match status" value="1"/>
</dbReference>
<keyword evidence="3" id="KW-1185">Reference proteome</keyword>
<dbReference type="SUPFAM" id="SSF51430">
    <property type="entry name" value="NAD(P)-linked oxidoreductase"/>
    <property type="match status" value="1"/>
</dbReference>
<dbReference type="EMBL" id="JALAAR010000020">
    <property type="protein sequence ID" value="MEH8019127.1"/>
    <property type="molecule type" value="Genomic_DNA"/>
</dbReference>
<protein>
    <submittedName>
        <fullName evidence="2">Aldo/keto reductase</fullName>
    </submittedName>
</protein>
<accession>A0ABU8CB96</accession>
<proteinExistence type="predicted"/>
<dbReference type="PRINTS" id="PR00069">
    <property type="entry name" value="ALDKETRDTASE"/>
</dbReference>
<dbReference type="CDD" id="cd19092">
    <property type="entry name" value="AKR_BsYcsN_EcYdhF-like"/>
    <property type="match status" value="1"/>
</dbReference>
<dbReference type="InterPro" id="IPR050523">
    <property type="entry name" value="AKR_Detox_Biosynth"/>
</dbReference>
<dbReference type="InterPro" id="IPR023210">
    <property type="entry name" value="NADP_OxRdtase_dom"/>
</dbReference>
<organism evidence="2 3">
    <name type="scientific">Rheinheimera muenzenbergensis</name>
    <dbReference type="NCBI Taxonomy" id="1193628"/>
    <lineage>
        <taxon>Bacteria</taxon>
        <taxon>Pseudomonadati</taxon>
        <taxon>Pseudomonadota</taxon>
        <taxon>Gammaproteobacteria</taxon>
        <taxon>Chromatiales</taxon>
        <taxon>Chromatiaceae</taxon>
        <taxon>Rheinheimera</taxon>
    </lineage>
</organism>
<dbReference type="RefSeq" id="WP_335737525.1">
    <property type="nucleotide sequence ID" value="NZ_JALAAR010000020.1"/>
</dbReference>
<dbReference type="InterPro" id="IPR020471">
    <property type="entry name" value="AKR"/>
</dbReference>
<dbReference type="Gene3D" id="3.20.20.100">
    <property type="entry name" value="NADP-dependent oxidoreductase domain"/>
    <property type="match status" value="1"/>
</dbReference>
<evidence type="ECO:0000313" key="3">
    <source>
        <dbReference type="Proteomes" id="UP001375382"/>
    </source>
</evidence>
<evidence type="ECO:0000259" key="1">
    <source>
        <dbReference type="Pfam" id="PF00248"/>
    </source>
</evidence>
<evidence type="ECO:0000313" key="2">
    <source>
        <dbReference type="EMBL" id="MEH8019127.1"/>
    </source>
</evidence>
<feature type="domain" description="NADP-dependent oxidoreductase" evidence="1">
    <location>
        <begin position="13"/>
        <end position="307"/>
    </location>
</feature>
<sequence length="319" mass="35028">MLALATHLPGVSRLALGCMGFGGSWDNTPTTDEQQRQAFSAIDAALDNGINLFDHADIYTRGKAEQVFGQYLAQAPAKRAQMFIQTKCAIRFADDSAPGRYDFSPEYIVASVEQSLRRLNTGYIDILLLHRPDPLMQPELVAQAFEQLQQQGKVRHFGVSNMGWAQMQLLQGALAQPLLVNQLQMSLADINWLEESVLVGMPQGGQRHFGYGTVEYCQQQGVQLQSWGSLAKGVFSGAAVQTAQQAATAQLVAQLAGHYNCSAEAIVLAWLMRHPAGVQPVIGTTQPERIIACSHSTDVRLSREHWYQLYVSSRGEALP</sequence>
<comment type="caution">
    <text evidence="2">The sequence shown here is derived from an EMBL/GenBank/DDBJ whole genome shotgun (WGS) entry which is preliminary data.</text>
</comment>
<name>A0ABU8CB96_9GAMM</name>
<dbReference type="InterPro" id="IPR036812">
    <property type="entry name" value="NAD(P)_OxRdtase_dom_sf"/>
</dbReference>